<sequence length="437" mass="47929">MNIREASFWKDIEPLFSEHLVGTRYCDYRILMDRCEQGLRRAQRSGAGVMLFVIRFRHKDNQAGQHHDSILELACQRVCSCLRACDSVCRLDDGRLAILSEDVTEPGLAALMVEKFQAALSPSLCIAQSRFELTLCVGIAVHPQDRGDATQLWRLAELRARQAFDNGMDAVTAPGIVAGASEMEYYKLIRELHQAYRNGEFVVVYQPVFNMESRTLVGMEALLRWERDEQHVLYPAEFLDLLEDSGLIVPIGESLLHDTCKFGTRLMKAGHHGVRVCVNVSGRQLEDGGFVLSVLDAVYDADLPPVLLQLEFSEQVLKEHVSSLSRLLPELRNAGVSIAIDHFGVTALSLADLVRLPVSLIKMDQSLVGGVMDDAVAQAIMSGSLAFARGAGIEVAAVGVEADEQLGALDSMGFKEAQGSVFVCPSSASGLLDTFSD</sequence>
<evidence type="ECO:0000313" key="3">
    <source>
        <dbReference type="Proteomes" id="UP000295707"/>
    </source>
</evidence>
<organism evidence="2 3">
    <name type="scientific">Thiogranum longum</name>
    <dbReference type="NCBI Taxonomy" id="1537524"/>
    <lineage>
        <taxon>Bacteria</taxon>
        <taxon>Pseudomonadati</taxon>
        <taxon>Pseudomonadota</taxon>
        <taxon>Gammaproteobacteria</taxon>
        <taxon>Chromatiales</taxon>
        <taxon>Ectothiorhodospiraceae</taxon>
        <taxon>Thiogranum</taxon>
    </lineage>
</organism>
<dbReference type="PROSITE" id="PS50883">
    <property type="entry name" value="EAL"/>
    <property type="match status" value="1"/>
</dbReference>
<dbReference type="InterPro" id="IPR029787">
    <property type="entry name" value="Nucleotide_cyclase"/>
</dbReference>
<dbReference type="Pfam" id="PF00563">
    <property type="entry name" value="EAL"/>
    <property type="match status" value="1"/>
</dbReference>
<dbReference type="AlphaFoldDB" id="A0A4R1H8I4"/>
<dbReference type="SMART" id="SM00052">
    <property type="entry name" value="EAL"/>
    <property type="match status" value="1"/>
</dbReference>
<dbReference type="SUPFAM" id="SSF141868">
    <property type="entry name" value="EAL domain-like"/>
    <property type="match status" value="1"/>
</dbReference>
<evidence type="ECO:0000259" key="1">
    <source>
        <dbReference type="PROSITE" id="PS50883"/>
    </source>
</evidence>
<dbReference type="PANTHER" id="PTHR33121:SF70">
    <property type="entry name" value="SIGNALING PROTEIN YKOW"/>
    <property type="match status" value="1"/>
</dbReference>
<protein>
    <submittedName>
        <fullName evidence="2">EAL domain-containing protein (Putative c-di-GMP-specific phosphodiesterase class I)</fullName>
    </submittedName>
</protein>
<keyword evidence="3" id="KW-1185">Reference proteome</keyword>
<dbReference type="CDD" id="cd01948">
    <property type="entry name" value="EAL"/>
    <property type="match status" value="1"/>
</dbReference>
<feature type="domain" description="EAL" evidence="1">
    <location>
        <begin position="185"/>
        <end position="437"/>
    </location>
</feature>
<dbReference type="RefSeq" id="WP_132971971.1">
    <property type="nucleotide sequence ID" value="NZ_SMFX01000001.1"/>
</dbReference>
<dbReference type="OrthoDB" id="1316910at2"/>
<comment type="caution">
    <text evidence="2">The sequence shown here is derived from an EMBL/GenBank/DDBJ whole genome shotgun (WGS) entry which is preliminary data.</text>
</comment>
<dbReference type="InterPro" id="IPR000160">
    <property type="entry name" value="GGDEF_dom"/>
</dbReference>
<reference evidence="2 3" key="1">
    <citation type="submission" date="2019-03" db="EMBL/GenBank/DDBJ databases">
        <title>Genomic Encyclopedia of Type Strains, Phase IV (KMG-IV): sequencing the most valuable type-strain genomes for metagenomic binning, comparative biology and taxonomic classification.</title>
        <authorList>
            <person name="Goeker M."/>
        </authorList>
    </citation>
    <scope>NUCLEOTIDE SEQUENCE [LARGE SCALE GENOMIC DNA]</scope>
    <source>
        <strain evidence="2 3">DSM 19610</strain>
    </source>
</reference>
<dbReference type="InterPro" id="IPR035919">
    <property type="entry name" value="EAL_sf"/>
</dbReference>
<dbReference type="Proteomes" id="UP000295707">
    <property type="component" value="Unassembled WGS sequence"/>
</dbReference>
<dbReference type="PANTHER" id="PTHR33121">
    <property type="entry name" value="CYCLIC DI-GMP PHOSPHODIESTERASE PDEF"/>
    <property type="match status" value="1"/>
</dbReference>
<dbReference type="SUPFAM" id="SSF55073">
    <property type="entry name" value="Nucleotide cyclase"/>
    <property type="match status" value="1"/>
</dbReference>
<dbReference type="Gene3D" id="3.20.20.450">
    <property type="entry name" value="EAL domain"/>
    <property type="match status" value="1"/>
</dbReference>
<dbReference type="Pfam" id="PF00990">
    <property type="entry name" value="GGDEF"/>
    <property type="match status" value="1"/>
</dbReference>
<dbReference type="InterPro" id="IPR001633">
    <property type="entry name" value="EAL_dom"/>
</dbReference>
<gene>
    <name evidence="2" type="ORF">DFR30_1411</name>
</gene>
<dbReference type="InterPro" id="IPR050706">
    <property type="entry name" value="Cyclic-di-GMP_PDE-like"/>
</dbReference>
<dbReference type="GO" id="GO:0071111">
    <property type="term" value="F:cyclic-guanylate-specific phosphodiesterase activity"/>
    <property type="evidence" value="ECO:0007669"/>
    <property type="project" value="InterPro"/>
</dbReference>
<accession>A0A4R1H8I4</accession>
<proteinExistence type="predicted"/>
<dbReference type="EMBL" id="SMFX01000001">
    <property type="protein sequence ID" value="TCK18147.1"/>
    <property type="molecule type" value="Genomic_DNA"/>
</dbReference>
<name>A0A4R1H8I4_9GAMM</name>
<dbReference type="InterPro" id="IPR043128">
    <property type="entry name" value="Rev_trsase/Diguanyl_cyclase"/>
</dbReference>
<dbReference type="Gene3D" id="3.30.70.270">
    <property type="match status" value="1"/>
</dbReference>
<evidence type="ECO:0000313" key="2">
    <source>
        <dbReference type="EMBL" id="TCK18147.1"/>
    </source>
</evidence>